<dbReference type="AlphaFoldDB" id="A0A075M5N5"/>
<dbReference type="PANTHER" id="PTHR31744">
    <property type="entry name" value="PROTEIN CUP-SHAPED COTYLEDON 2-RELATED"/>
    <property type="match status" value="1"/>
</dbReference>
<accession>A0A075M5N5</accession>
<dbReference type="PANTHER" id="PTHR31744:SF194">
    <property type="entry name" value="OS01G0888300 PROTEIN"/>
    <property type="match status" value="1"/>
</dbReference>
<dbReference type="InterPro" id="IPR036093">
    <property type="entry name" value="NAC_dom_sf"/>
</dbReference>
<evidence type="ECO:0000259" key="4">
    <source>
        <dbReference type="PROSITE" id="PS51005"/>
    </source>
</evidence>
<feature type="domain" description="NAC" evidence="4">
    <location>
        <begin position="17"/>
        <end position="168"/>
    </location>
</feature>
<keyword evidence="2" id="KW-0804">Transcription</keyword>
<proteinExistence type="evidence at transcript level"/>
<evidence type="ECO:0000256" key="3">
    <source>
        <dbReference type="ARBA" id="ARBA00023242"/>
    </source>
</evidence>
<dbReference type="GO" id="GO:0006355">
    <property type="term" value="P:regulation of DNA-templated transcription"/>
    <property type="evidence" value="ECO:0007669"/>
    <property type="project" value="InterPro"/>
</dbReference>
<organism evidence="5">
    <name type="scientific">Pinus massoniana</name>
    <name type="common">Chinese red pine</name>
    <dbReference type="NCBI Taxonomy" id="88730"/>
    <lineage>
        <taxon>Eukaryota</taxon>
        <taxon>Viridiplantae</taxon>
        <taxon>Streptophyta</taxon>
        <taxon>Embryophyta</taxon>
        <taxon>Tracheophyta</taxon>
        <taxon>Spermatophyta</taxon>
        <taxon>Pinopsida</taxon>
        <taxon>Pinidae</taxon>
        <taxon>Conifers I</taxon>
        <taxon>Pinales</taxon>
        <taxon>Pinaceae</taxon>
        <taxon>Pinus</taxon>
        <taxon>Pinus subgen. Pinus</taxon>
    </lineage>
</organism>
<sequence length="306" mass="35275">MQQETYNDEKMQGELMNLPGFRFHPTEEELLRFYLRKKVQGCHQVNLDIIIPTLDLYQYDPSELPGLAHDAWERQWFFFVPRDPKNSCRRPNRLTVSGYWKATGSDRPVRNDLLQCIGLKKILVFYTGKAPCGQKTDWIMNEYRMPDFRSSPAQKKKKDIVLCRIYRKAASQKSMEQRANLDYFLKEESAVSGGEYKEGSHSVTLNDSCQLSNSVTRGQVPSIHYNENQEGMCSPDPGKTNKEARLFECLEPIIFSEETMVLKTPKTCKPAQLELPILSMDSFFSRSISTPYSLLPTPSPFHIPLL</sequence>
<dbReference type="Gene3D" id="2.170.150.80">
    <property type="entry name" value="NAC domain"/>
    <property type="match status" value="1"/>
</dbReference>
<dbReference type="InterPro" id="IPR003441">
    <property type="entry name" value="NAC-dom"/>
</dbReference>
<dbReference type="SUPFAM" id="SSF101941">
    <property type="entry name" value="NAC domain"/>
    <property type="match status" value="1"/>
</dbReference>
<reference evidence="5" key="1">
    <citation type="submission" date="2014-04" db="EMBL/GenBank/DDBJ databases">
        <authorList>
            <person name="Cai Q."/>
            <person name="Ding G.-J."/>
        </authorList>
    </citation>
    <scope>NUCLEOTIDE SEQUENCE</scope>
</reference>
<keyword evidence="1" id="KW-0805">Transcription regulation</keyword>
<evidence type="ECO:0000256" key="2">
    <source>
        <dbReference type="ARBA" id="ARBA00023163"/>
    </source>
</evidence>
<dbReference type="GO" id="GO:0003677">
    <property type="term" value="F:DNA binding"/>
    <property type="evidence" value="ECO:0007669"/>
    <property type="project" value="InterPro"/>
</dbReference>
<keyword evidence="3" id="KW-0539">Nucleus</keyword>
<dbReference type="EMBL" id="KJ746996">
    <property type="protein sequence ID" value="AIF73123.1"/>
    <property type="molecule type" value="mRNA"/>
</dbReference>
<dbReference type="Pfam" id="PF02365">
    <property type="entry name" value="NAM"/>
    <property type="match status" value="1"/>
</dbReference>
<evidence type="ECO:0000256" key="1">
    <source>
        <dbReference type="ARBA" id="ARBA00023015"/>
    </source>
</evidence>
<evidence type="ECO:0000313" key="5">
    <source>
        <dbReference type="EMBL" id="AIF73123.1"/>
    </source>
</evidence>
<protein>
    <submittedName>
        <fullName evidence="5">NAC domain protein</fullName>
    </submittedName>
</protein>
<name>A0A075M5N5_PINMS</name>
<dbReference type="PROSITE" id="PS51005">
    <property type="entry name" value="NAC"/>
    <property type="match status" value="1"/>
</dbReference>